<evidence type="ECO:0000256" key="1">
    <source>
        <dbReference type="SAM" id="MobiDB-lite"/>
    </source>
</evidence>
<proteinExistence type="predicted"/>
<dbReference type="AlphaFoldDB" id="A0A6C0M3W7"/>
<sequence>MNLNLDQVDHVTLDLMVNQPQYERYLRMREADLNGKFEKAKRFYKKRIVEMTRDLLKGESESASDTFMLQAFNTYAKACITYFRNKDKNDVLQEEYIAECVAIGHLPSIVEEEAAACNMNFDDDAYDDYDAANDASVSNDTKRKLEILMSFDKHKPQTPTLDTFVIKTTPPPISKPVPVPQFKEINLDDPKFKTKDIKPKTSKPKS</sequence>
<protein>
    <submittedName>
        <fullName evidence="2">Uncharacterized protein</fullName>
    </submittedName>
</protein>
<feature type="compositionally biased region" description="Basic and acidic residues" evidence="1">
    <location>
        <begin position="187"/>
        <end position="199"/>
    </location>
</feature>
<accession>A0A6C0M3W7</accession>
<organism evidence="2">
    <name type="scientific">viral metagenome</name>
    <dbReference type="NCBI Taxonomy" id="1070528"/>
    <lineage>
        <taxon>unclassified sequences</taxon>
        <taxon>metagenomes</taxon>
        <taxon>organismal metagenomes</taxon>
    </lineage>
</organism>
<name>A0A6C0M3W7_9ZZZZ</name>
<reference evidence="2" key="1">
    <citation type="journal article" date="2020" name="Nature">
        <title>Giant virus diversity and host interactions through global metagenomics.</title>
        <authorList>
            <person name="Schulz F."/>
            <person name="Roux S."/>
            <person name="Paez-Espino D."/>
            <person name="Jungbluth S."/>
            <person name="Walsh D.A."/>
            <person name="Denef V.J."/>
            <person name="McMahon K.D."/>
            <person name="Konstantinidis K.T."/>
            <person name="Eloe-Fadrosh E.A."/>
            <person name="Kyrpides N.C."/>
            <person name="Woyke T."/>
        </authorList>
    </citation>
    <scope>NUCLEOTIDE SEQUENCE</scope>
    <source>
        <strain evidence="2">GVMAG-S-1035124-57</strain>
    </source>
</reference>
<evidence type="ECO:0000313" key="2">
    <source>
        <dbReference type="EMBL" id="QHU36152.1"/>
    </source>
</evidence>
<feature type="region of interest" description="Disordered" evidence="1">
    <location>
        <begin position="187"/>
        <end position="206"/>
    </location>
</feature>
<dbReference type="EMBL" id="MN740632">
    <property type="protein sequence ID" value="QHU36152.1"/>
    <property type="molecule type" value="Genomic_DNA"/>
</dbReference>